<reference evidence="2 3" key="1">
    <citation type="submission" date="2020-08" db="EMBL/GenBank/DDBJ databases">
        <title>Bridging the membrane lipid divide: bacteria of the FCB group superphylum have the potential to synthesize archaeal ether lipids.</title>
        <authorList>
            <person name="Villanueva L."/>
            <person name="Von Meijenfeldt F.A.B."/>
            <person name="Westbye A.B."/>
            <person name="Yadav S."/>
            <person name="Hopmans E.C."/>
            <person name="Dutilh B.E."/>
            <person name="Sinninghe Damste J.S."/>
        </authorList>
    </citation>
    <scope>NUCLEOTIDE SEQUENCE [LARGE SCALE GENOMIC DNA]</scope>
    <source>
        <strain evidence="2">NIOZ-UU47</strain>
    </source>
</reference>
<accession>A0A8J6NGJ5</accession>
<protein>
    <submittedName>
        <fullName evidence="2">Uncharacterized protein</fullName>
    </submittedName>
</protein>
<feature type="compositionally biased region" description="Basic residues" evidence="1">
    <location>
        <begin position="55"/>
        <end position="76"/>
    </location>
</feature>
<comment type="caution">
    <text evidence="2">The sequence shown here is derived from an EMBL/GenBank/DDBJ whole genome shotgun (WGS) entry which is preliminary data.</text>
</comment>
<evidence type="ECO:0000256" key="1">
    <source>
        <dbReference type="SAM" id="MobiDB-lite"/>
    </source>
</evidence>
<dbReference type="EMBL" id="JACNJZ010000196">
    <property type="protein sequence ID" value="MBC8318910.1"/>
    <property type="molecule type" value="Genomic_DNA"/>
</dbReference>
<sequence length="151" mass="16751">MTTSQKLDAGQEIDSQCLKCKDVTNHTIIAMADGEIAKCECNVCGAKHKYRPPKIAKPKAVKKKAAAPKTPKKTMSQKKAETHFEGIMEGLDISTAKPYSMEEMFKVDELIDHHTFGLGLITSTIQPNKIEVTFNTGSKLLICKLKNPFKR</sequence>
<evidence type="ECO:0000313" key="2">
    <source>
        <dbReference type="EMBL" id="MBC8318910.1"/>
    </source>
</evidence>
<gene>
    <name evidence="2" type="ORF">H8E41_13485</name>
</gene>
<dbReference type="Proteomes" id="UP000614424">
    <property type="component" value="Unassembled WGS sequence"/>
</dbReference>
<feature type="region of interest" description="Disordered" evidence="1">
    <location>
        <begin position="55"/>
        <end position="80"/>
    </location>
</feature>
<organism evidence="2 3">
    <name type="scientific">Candidatus Desulfobia pelagia</name>
    <dbReference type="NCBI Taxonomy" id="2841692"/>
    <lineage>
        <taxon>Bacteria</taxon>
        <taxon>Pseudomonadati</taxon>
        <taxon>Thermodesulfobacteriota</taxon>
        <taxon>Desulfobulbia</taxon>
        <taxon>Desulfobulbales</taxon>
        <taxon>Desulfobulbaceae</taxon>
        <taxon>Candidatus Desulfobia</taxon>
    </lineage>
</organism>
<evidence type="ECO:0000313" key="3">
    <source>
        <dbReference type="Proteomes" id="UP000614424"/>
    </source>
</evidence>
<proteinExistence type="predicted"/>
<dbReference type="AlphaFoldDB" id="A0A8J6NGJ5"/>
<name>A0A8J6NGJ5_9BACT</name>